<accession>A0A0E9QW14</accession>
<name>A0A0E9QW14_ANGAN</name>
<protein>
    <submittedName>
        <fullName evidence="1">Uncharacterized protein</fullName>
    </submittedName>
</protein>
<dbReference type="AlphaFoldDB" id="A0A0E9QW14"/>
<reference evidence="1" key="1">
    <citation type="submission" date="2014-11" db="EMBL/GenBank/DDBJ databases">
        <authorList>
            <person name="Amaro Gonzalez C."/>
        </authorList>
    </citation>
    <scope>NUCLEOTIDE SEQUENCE</scope>
</reference>
<proteinExistence type="predicted"/>
<sequence>MSIMHSASTCDLILQTPLKTYILVKNHKPGNPKTHEGLSCFSLLCSWKIGMIMWTKKELRWT</sequence>
<dbReference type="EMBL" id="GBXM01087416">
    <property type="protein sequence ID" value="JAH21161.1"/>
    <property type="molecule type" value="Transcribed_RNA"/>
</dbReference>
<evidence type="ECO:0000313" key="1">
    <source>
        <dbReference type="EMBL" id="JAH21161.1"/>
    </source>
</evidence>
<organism evidence="1">
    <name type="scientific">Anguilla anguilla</name>
    <name type="common">European freshwater eel</name>
    <name type="synonym">Muraena anguilla</name>
    <dbReference type="NCBI Taxonomy" id="7936"/>
    <lineage>
        <taxon>Eukaryota</taxon>
        <taxon>Metazoa</taxon>
        <taxon>Chordata</taxon>
        <taxon>Craniata</taxon>
        <taxon>Vertebrata</taxon>
        <taxon>Euteleostomi</taxon>
        <taxon>Actinopterygii</taxon>
        <taxon>Neopterygii</taxon>
        <taxon>Teleostei</taxon>
        <taxon>Anguilliformes</taxon>
        <taxon>Anguillidae</taxon>
        <taxon>Anguilla</taxon>
    </lineage>
</organism>
<reference evidence="1" key="2">
    <citation type="journal article" date="2015" name="Fish Shellfish Immunol.">
        <title>Early steps in the European eel (Anguilla anguilla)-Vibrio vulnificus interaction in the gills: Role of the RtxA13 toxin.</title>
        <authorList>
            <person name="Callol A."/>
            <person name="Pajuelo D."/>
            <person name="Ebbesson L."/>
            <person name="Teles M."/>
            <person name="MacKenzie S."/>
            <person name="Amaro C."/>
        </authorList>
    </citation>
    <scope>NUCLEOTIDE SEQUENCE</scope>
</reference>